<dbReference type="AlphaFoldDB" id="V5SB10"/>
<name>V5SB10_9HYPH</name>
<sequence>MIRFVSASAAALLLTATVAVARDGHTTRVVRGDVYGATVTVEEGVRVFRPLPSDRHVIVKPEGSDNVEIEIRDYTVTPGGIRR</sequence>
<organism evidence="2 3">
    <name type="scientific">Hyphomicrobium nitrativorans NL23</name>
    <dbReference type="NCBI Taxonomy" id="1029756"/>
    <lineage>
        <taxon>Bacteria</taxon>
        <taxon>Pseudomonadati</taxon>
        <taxon>Pseudomonadota</taxon>
        <taxon>Alphaproteobacteria</taxon>
        <taxon>Hyphomicrobiales</taxon>
        <taxon>Hyphomicrobiaceae</taxon>
        <taxon>Hyphomicrobium</taxon>
    </lineage>
</organism>
<dbReference type="KEGG" id="hni:W911_05755"/>
<keyword evidence="3" id="KW-1185">Reference proteome</keyword>
<proteinExistence type="predicted"/>
<feature type="signal peptide" evidence="1">
    <location>
        <begin position="1"/>
        <end position="21"/>
    </location>
</feature>
<protein>
    <submittedName>
        <fullName evidence="2">Uncharacterized protein</fullName>
    </submittedName>
</protein>
<reference evidence="2 3" key="1">
    <citation type="journal article" date="2014" name="Genome Announc.">
        <title>Complete Genome Sequence of Hyphomicrobium nitrativorans Strain NL23, a Denitrifying Bacterium Isolated from Biofilm of a Methanol-Fed Denitrification System Treating Seawater at the Montreal Biodome.</title>
        <authorList>
            <person name="Martineau C."/>
            <person name="Villeneuve C."/>
            <person name="Mauffrey F."/>
            <person name="Villemur R."/>
        </authorList>
    </citation>
    <scope>NUCLEOTIDE SEQUENCE [LARGE SCALE GENOMIC DNA]</scope>
    <source>
        <strain evidence="2">NL23</strain>
    </source>
</reference>
<dbReference type="Proteomes" id="UP000018542">
    <property type="component" value="Chromosome"/>
</dbReference>
<gene>
    <name evidence="2" type="ORF">W911_05755</name>
</gene>
<evidence type="ECO:0000256" key="1">
    <source>
        <dbReference type="SAM" id="SignalP"/>
    </source>
</evidence>
<dbReference type="STRING" id="1029756.W911_05755"/>
<evidence type="ECO:0000313" key="2">
    <source>
        <dbReference type="EMBL" id="AHB48016.1"/>
    </source>
</evidence>
<dbReference type="OrthoDB" id="7933921at2"/>
<dbReference type="EMBL" id="CP006912">
    <property type="protein sequence ID" value="AHB48016.1"/>
    <property type="molecule type" value="Genomic_DNA"/>
</dbReference>
<dbReference type="HOGENOM" id="CLU_2538014_0_0_5"/>
<evidence type="ECO:0000313" key="3">
    <source>
        <dbReference type="Proteomes" id="UP000018542"/>
    </source>
</evidence>
<feature type="chain" id="PRO_5004740489" evidence="1">
    <location>
        <begin position="22"/>
        <end position="83"/>
    </location>
</feature>
<dbReference type="PATRIC" id="fig|1029756.8.peg.1208"/>
<dbReference type="RefSeq" id="WP_023786552.1">
    <property type="nucleotide sequence ID" value="NC_022997.1"/>
</dbReference>
<keyword evidence="1" id="KW-0732">Signal</keyword>
<accession>V5SB10</accession>